<protein>
    <recommendedName>
        <fullName evidence="3">Exocyst complex component 2</fullName>
    </recommendedName>
    <alternativeName>
        <fullName evidence="7">Exocyst complex component Sec5</fullName>
    </alternativeName>
</protein>
<evidence type="ECO:0000256" key="3">
    <source>
        <dbReference type="ARBA" id="ARBA00017526"/>
    </source>
</evidence>
<dbReference type="Proteomes" id="UP000678499">
    <property type="component" value="Unassembled WGS sequence"/>
</dbReference>
<name>A0A7R9BDD1_9CRUS</name>
<dbReference type="Pfam" id="PF01833">
    <property type="entry name" value="TIG"/>
    <property type="match status" value="1"/>
</dbReference>
<dbReference type="AlphaFoldDB" id="A0A7R9BDD1"/>
<evidence type="ECO:0000256" key="4">
    <source>
        <dbReference type="ARBA" id="ARBA00022448"/>
    </source>
</evidence>
<comment type="function">
    <text evidence="1">Component of the exocyst complex involved in the docking of exocytic vesicles with fusion sites on the plasma membrane.</text>
</comment>
<evidence type="ECO:0000256" key="2">
    <source>
        <dbReference type="ARBA" id="ARBA00010578"/>
    </source>
</evidence>
<evidence type="ECO:0000256" key="1">
    <source>
        <dbReference type="ARBA" id="ARBA00002660"/>
    </source>
</evidence>
<keyword evidence="11" id="KW-1185">Reference proteome</keyword>
<evidence type="ECO:0000256" key="8">
    <source>
        <dbReference type="SAM" id="MobiDB-lite"/>
    </source>
</evidence>
<dbReference type="Gene3D" id="2.60.40.10">
    <property type="entry name" value="Immunoglobulins"/>
    <property type="match status" value="1"/>
</dbReference>
<evidence type="ECO:0000256" key="7">
    <source>
        <dbReference type="ARBA" id="ARBA00029715"/>
    </source>
</evidence>
<evidence type="ECO:0000256" key="5">
    <source>
        <dbReference type="ARBA" id="ARBA00022483"/>
    </source>
</evidence>
<dbReference type="InterPro" id="IPR002909">
    <property type="entry name" value="IPT_dom"/>
</dbReference>
<dbReference type="EMBL" id="OA882131">
    <property type="protein sequence ID" value="CAD7273096.1"/>
    <property type="molecule type" value="Genomic_DNA"/>
</dbReference>
<dbReference type="InterPro" id="IPR014756">
    <property type="entry name" value="Ig_E-set"/>
</dbReference>
<evidence type="ECO:0000256" key="6">
    <source>
        <dbReference type="ARBA" id="ARBA00022927"/>
    </source>
</evidence>
<dbReference type="EMBL" id="CAJPEX010000094">
    <property type="protein sequence ID" value="CAG0913248.1"/>
    <property type="molecule type" value="Genomic_DNA"/>
</dbReference>
<dbReference type="SUPFAM" id="SSF81296">
    <property type="entry name" value="E set domains"/>
    <property type="match status" value="1"/>
</dbReference>
<comment type="similarity">
    <text evidence="2">Belongs to the SEC5 family.</text>
</comment>
<gene>
    <name evidence="10" type="ORF">NMOB1V02_LOCUS1000</name>
</gene>
<feature type="domain" description="IPT/TIG" evidence="9">
    <location>
        <begin position="4"/>
        <end position="75"/>
    </location>
</feature>
<keyword evidence="4" id="KW-0813">Transport</keyword>
<reference evidence="10" key="1">
    <citation type="submission" date="2020-11" db="EMBL/GenBank/DDBJ databases">
        <authorList>
            <person name="Tran Van P."/>
        </authorList>
    </citation>
    <scope>NUCLEOTIDE SEQUENCE</scope>
</reference>
<proteinExistence type="inferred from homology"/>
<keyword evidence="6" id="KW-0653">Protein transport</keyword>
<evidence type="ECO:0000313" key="10">
    <source>
        <dbReference type="EMBL" id="CAD7273096.1"/>
    </source>
</evidence>
<accession>A0A7R9BDD1</accession>
<dbReference type="OrthoDB" id="26242at2759"/>
<organism evidence="10">
    <name type="scientific">Notodromas monacha</name>
    <dbReference type="NCBI Taxonomy" id="399045"/>
    <lineage>
        <taxon>Eukaryota</taxon>
        <taxon>Metazoa</taxon>
        <taxon>Ecdysozoa</taxon>
        <taxon>Arthropoda</taxon>
        <taxon>Crustacea</taxon>
        <taxon>Oligostraca</taxon>
        <taxon>Ostracoda</taxon>
        <taxon>Podocopa</taxon>
        <taxon>Podocopida</taxon>
        <taxon>Cypridocopina</taxon>
        <taxon>Cypridoidea</taxon>
        <taxon>Cyprididae</taxon>
        <taxon>Notodromas</taxon>
    </lineage>
</organism>
<dbReference type="GO" id="GO:0000145">
    <property type="term" value="C:exocyst"/>
    <property type="evidence" value="ECO:0007669"/>
    <property type="project" value="UniProtKB-ARBA"/>
</dbReference>
<dbReference type="FunFam" id="2.60.40.10:FF:000196">
    <property type="entry name" value="Exocyst complex component 2"/>
    <property type="match status" value="1"/>
</dbReference>
<feature type="region of interest" description="Disordered" evidence="8">
    <location>
        <begin position="130"/>
        <end position="164"/>
    </location>
</feature>
<sequence length="164" mass="17544">MSVPVVTGISPKEGPPGTRITIRGENFGKKADDLIQLTVCGVDCTLFAEWKSPNKILARVGAGEGRGDIIVTTKQGGPGTCMVKFYGYLEAVGPLKESAVWIEERFQFSSPRRRMTASSMPGNIVPAAVAMQEVEDDDPLGLSDEPNEQGTKNSVADDNISSNK</sequence>
<evidence type="ECO:0000313" key="11">
    <source>
        <dbReference type="Proteomes" id="UP000678499"/>
    </source>
</evidence>
<dbReference type="GO" id="GO:0006887">
    <property type="term" value="P:exocytosis"/>
    <property type="evidence" value="ECO:0007669"/>
    <property type="project" value="UniProtKB-KW"/>
</dbReference>
<keyword evidence="5" id="KW-0268">Exocytosis</keyword>
<evidence type="ECO:0000259" key="9">
    <source>
        <dbReference type="Pfam" id="PF01833"/>
    </source>
</evidence>
<dbReference type="GO" id="GO:0015031">
    <property type="term" value="P:protein transport"/>
    <property type="evidence" value="ECO:0007669"/>
    <property type="project" value="UniProtKB-KW"/>
</dbReference>
<feature type="compositionally biased region" description="Polar residues" evidence="8">
    <location>
        <begin position="148"/>
        <end position="164"/>
    </location>
</feature>
<dbReference type="InterPro" id="IPR013783">
    <property type="entry name" value="Ig-like_fold"/>
</dbReference>